<keyword evidence="1" id="KW-0472">Membrane</keyword>
<organism evidence="2 3">
    <name type="scientific">Anoxynatronum sibiricum</name>
    <dbReference type="NCBI Taxonomy" id="210623"/>
    <lineage>
        <taxon>Bacteria</taxon>
        <taxon>Bacillati</taxon>
        <taxon>Bacillota</taxon>
        <taxon>Clostridia</taxon>
        <taxon>Eubacteriales</taxon>
        <taxon>Clostridiaceae</taxon>
        <taxon>Anoxynatronum</taxon>
    </lineage>
</organism>
<dbReference type="EMBL" id="JBCITM010000002">
    <property type="protein sequence ID" value="MEN1759436.1"/>
    <property type="molecule type" value="Genomic_DNA"/>
</dbReference>
<evidence type="ECO:0000313" key="3">
    <source>
        <dbReference type="Proteomes" id="UP001407405"/>
    </source>
</evidence>
<comment type="caution">
    <text evidence="2">The sequence shown here is derived from an EMBL/GenBank/DDBJ whole genome shotgun (WGS) entry which is preliminary data.</text>
</comment>
<evidence type="ECO:0000313" key="2">
    <source>
        <dbReference type="EMBL" id="MEN1759436.1"/>
    </source>
</evidence>
<keyword evidence="1" id="KW-0812">Transmembrane</keyword>
<sequence length="49" mass="5542">MNDSAAVSLFLFFAATTLVIIGAHYTTRWIGDKTSMISKVRHISLLEKW</sequence>
<dbReference type="RefSeq" id="WP_343184793.1">
    <property type="nucleotide sequence ID" value="NZ_JBCITM010000002.1"/>
</dbReference>
<evidence type="ECO:0000256" key="1">
    <source>
        <dbReference type="SAM" id="Phobius"/>
    </source>
</evidence>
<feature type="transmembrane region" description="Helical" evidence="1">
    <location>
        <begin position="6"/>
        <end position="26"/>
    </location>
</feature>
<reference evidence="2 3" key="1">
    <citation type="submission" date="2024-04" db="EMBL/GenBank/DDBJ databases">
        <title>Genome sequencing and metabolic network reconstruction of aminoacids and betaine degradation by Anoxynatronum sibiricum.</title>
        <authorList>
            <person name="Detkova E.N."/>
            <person name="Boltjanskaja Y.V."/>
            <person name="Mardanov A.V."/>
            <person name="Kevbrin V."/>
        </authorList>
    </citation>
    <scope>NUCLEOTIDE SEQUENCE [LARGE SCALE GENOMIC DNA]</scope>
    <source>
        <strain evidence="2 3">Z-7981</strain>
    </source>
</reference>
<gene>
    <name evidence="2" type="ORF">AAIG11_03025</name>
</gene>
<name>A0ABU9VQH7_9CLOT</name>
<accession>A0ABU9VQH7</accession>
<proteinExistence type="predicted"/>
<keyword evidence="1" id="KW-1133">Transmembrane helix</keyword>
<protein>
    <submittedName>
        <fullName evidence="2">Uncharacterized protein</fullName>
    </submittedName>
</protein>
<dbReference type="Proteomes" id="UP001407405">
    <property type="component" value="Unassembled WGS sequence"/>
</dbReference>
<keyword evidence="3" id="KW-1185">Reference proteome</keyword>